<dbReference type="AlphaFoldDB" id="A0AAW9S6X1"/>
<evidence type="ECO:0000259" key="13">
    <source>
        <dbReference type="Pfam" id="PF07715"/>
    </source>
</evidence>
<reference evidence="14 15" key="1">
    <citation type="submission" date="2024-04" db="EMBL/GenBank/DDBJ databases">
        <title>Novel genus in family Flammeovirgaceae.</title>
        <authorList>
            <person name="Nguyen T.H."/>
            <person name="Vuong T.Q."/>
            <person name="Le H."/>
            <person name="Kim S.-G."/>
        </authorList>
    </citation>
    <scope>NUCLEOTIDE SEQUENCE [LARGE SCALE GENOMIC DNA]</scope>
    <source>
        <strain evidence="14 15">JCM 23209</strain>
    </source>
</reference>
<keyword evidence="9 10" id="KW-0998">Cell outer membrane</keyword>
<dbReference type="InterPro" id="IPR037066">
    <property type="entry name" value="Plug_dom_sf"/>
</dbReference>
<evidence type="ECO:0000256" key="6">
    <source>
        <dbReference type="ARBA" id="ARBA00023077"/>
    </source>
</evidence>
<evidence type="ECO:0000256" key="2">
    <source>
        <dbReference type="ARBA" id="ARBA00022448"/>
    </source>
</evidence>
<evidence type="ECO:0000256" key="1">
    <source>
        <dbReference type="ARBA" id="ARBA00004571"/>
    </source>
</evidence>
<dbReference type="PANTHER" id="PTHR30069:SF29">
    <property type="entry name" value="HEMOGLOBIN AND HEMOGLOBIN-HAPTOGLOBIN-BINDING PROTEIN 1-RELATED"/>
    <property type="match status" value="1"/>
</dbReference>
<keyword evidence="6 11" id="KW-0798">TonB box</keyword>
<evidence type="ECO:0000256" key="11">
    <source>
        <dbReference type="RuleBase" id="RU003357"/>
    </source>
</evidence>
<keyword evidence="7 10" id="KW-0472">Membrane</keyword>
<dbReference type="RefSeq" id="WP_346820916.1">
    <property type="nucleotide sequence ID" value="NZ_JBDKWZ010000004.1"/>
</dbReference>
<dbReference type="EMBL" id="JBDKWZ010000004">
    <property type="protein sequence ID" value="MEN7548134.1"/>
    <property type="molecule type" value="Genomic_DNA"/>
</dbReference>
<dbReference type="GO" id="GO:0044718">
    <property type="term" value="P:siderophore transmembrane transport"/>
    <property type="evidence" value="ECO:0007669"/>
    <property type="project" value="TreeGrafter"/>
</dbReference>
<name>A0AAW9S6X1_9BACT</name>
<proteinExistence type="inferred from homology"/>
<evidence type="ECO:0000256" key="7">
    <source>
        <dbReference type="ARBA" id="ARBA00023136"/>
    </source>
</evidence>
<keyword evidence="2 10" id="KW-0813">Transport</keyword>
<evidence type="ECO:0000256" key="9">
    <source>
        <dbReference type="ARBA" id="ARBA00023237"/>
    </source>
</evidence>
<feature type="domain" description="TonB-dependent receptor-like beta-barrel" evidence="12">
    <location>
        <begin position="482"/>
        <end position="939"/>
    </location>
</feature>
<evidence type="ECO:0000256" key="4">
    <source>
        <dbReference type="ARBA" id="ARBA00022692"/>
    </source>
</evidence>
<evidence type="ECO:0000256" key="5">
    <source>
        <dbReference type="ARBA" id="ARBA00022729"/>
    </source>
</evidence>
<evidence type="ECO:0000313" key="14">
    <source>
        <dbReference type="EMBL" id="MEN7548134.1"/>
    </source>
</evidence>
<keyword evidence="15" id="KW-1185">Reference proteome</keyword>
<dbReference type="Pfam" id="PF00593">
    <property type="entry name" value="TonB_dep_Rec_b-barrel"/>
    <property type="match status" value="1"/>
</dbReference>
<evidence type="ECO:0000256" key="10">
    <source>
        <dbReference type="PROSITE-ProRule" id="PRU01360"/>
    </source>
</evidence>
<evidence type="ECO:0000259" key="12">
    <source>
        <dbReference type="Pfam" id="PF00593"/>
    </source>
</evidence>
<dbReference type="GO" id="GO:0015344">
    <property type="term" value="F:siderophore uptake transmembrane transporter activity"/>
    <property type="evidence" value="ECO:0007669"/>
    <property type="project" value="TreeGrafter"/>
</dbReference>
<feature type="domain" description="TonB-dependent receptor plug" evidence="13">
    <location>
        <begin position="132"/>
        <end position="240"/>
    </location>
</feature>
<accession>A0AAW9S6X1</accession>
<dbReference type="Gene3D" id="2.60.40.1120">
    <property type="entry name" value="Carboxypeptidase-like, regulatory domain"/>
    <property type="match status" value="1"/>
</dbReference>
<dbReference type="Gene3D" id="2.170.130.10">
    <property type="entry name" value="TonB-dependent receptor, plug domain"/>
    <property type="match status" value="1"/>
</dbReference>
<gene>
    <name evidence="14" type="ORF">AAG747_09445</name>
</gene>
<dbReference type="InterPro" id="IPR039426">
    <property type="entry name" value="TonB-dep_rcpt-like"/>
</dbReference>
<dbReference type="Proteomes" id="UP001403385">
    <property type="component" value="Unassembled WGS sequence"/>
</dbReference>
<keyword evidence="5" id="KW-0732">Signal</keyword>
<protein>
    <submittedName>
        <fullName evidence="14">TonB-dependent receptor</fullName>
    </submittedName>
</protein>
<evidence type="ECO:0000313" key="15">
    <source>
        <dbReference type="Proteomes" id="UP001403385"/>
    </source>
</evidence>
<dbReference type="InterPro" id="IPR012910">
    <property type="entry name" value="Plug_dom"/>
</dbReference>
<sequence>MENGYKQRSLWLFIRLLGLLLGLTYGSVAFGQNVMVKGSVLDADTEEPLVGVNIIIKGAVTGTTTNINGSFILRTSNTDLPFTLLFSAIGYETKEVEVTQENQEINLSLGSKTNVLGQEVVVSASRVAESILESPVSIEKMDVLDVQNTSADTYYKHIGNMKGVDMTSSSINFQIVNARGFNSTGNTRFVQMIDGMDSQAPALNFPVGSLNGPSDLDVESVELIPGAASALYGANAFNGILLINTKSPFEYQGLSAFAKVGVNHISPNTGEGEPDGAQPMLEGAFRYAKAFNNKFAFKIGVSYSRAEDWYGTEMADQNPERQGDLSFNPGMDQVHAYGDVAAISMPLVGFQLPGFWDQVEAQDPSFGQIRPALEERLEAGDLPNQIVARTPYAEKDLADYGAENLKVNTALHYRITDNLEASYTLNFGSGTTIYTGANRYALSNFTIQQHKLELTGSNFFLKGYATIENSGDSYIVDAVGAAINNDWKANGQWFAEYATAYLTGLVTGGIEPGTANALPASARGNLHLGARGFADQGRLMPGTAGFEQAKSKYQNSFIPNGGKFDDKTLFYHYEGQYNFQNEIKFVDLQVGAAYRLFDLNSNGTIFGDADSDITIQEYGAFVQAGKKILNDKLKLLASVRYDKNENFDGQWSPRASAVLNVGKNSFIRGSFQTGFRNPSTQGQHIDLDVGTLRILGGLPPYAERYNAYENAYTLASVNRYVAKVVADGTTSAVVDPANLALLQPVQEGGFDPVKPEQIKSFEVGYKGLFGTKMMIDVNYYYNIYNDFIVQAQLRKAAGDISVNPINAQALLVGSAANTYQIYTNLNEELKGQGAALGVQYSLPKGFYLNGNYNWNELIEGLGDEYLNEFNTPEHKVNLGFGNRKLTDRIGFDIHWRWQDAFRWESSFSKGNIPAYSTIDMQVSYRMKELKSILKLGGSNIFNERYIQNYGGPTIGAIYYLSITFDELMK</sequence>
<comment type="similarity">
    <text evidence="10 11">Belongs to the TonB-dependent receptor family.</text>
</comment>
<keyword evidence="3 10" id="KW-1134">Transmembrane beta strand</keyword>
<dbReference type="Pfam" id="PF07715">
    <property type="entry name" value="Plug"/>
    <property type="match status" value="1"/>
</dbReference>
<comment type="subcellular location">
    <subcellularLocation>
        <location evidence="1 10">Cell outer membrane</location>
        <topology evidence="1 10">Multi-pass membrane protein</topology>
    </subcellularLocation>
</comment>
<dbReference type="SUPFAM" id="SSF49464">
    <property type="entry name" value="Carboxypeptidase regulatory domain-like"/>
    <property type="match status" value="1"/>
</dbReference>
<dbReference type="PROSITE" id="PS52016">
    <property type="entry name" value="TONB_DEPENDENT_REC_3"/>
    <property type="match status" value="1"/>
</dbReference>
<dbReference type="PANTHER" id="PTHR30069">
    <property type="entry name" value="TONB-DEPENDENT OUTER MEMBRANE RECEPTOR"/>
    <property type="match status" value="1"/>
</dbReference>
<dbReference type="InterPro" id="IPR036942">
    <property type="entry name" value="Beta-barrel_TonB_sf"/>
</dbReference>
<dbReference type="InterPro" id="IPR008969">
    <property type="entry name" value="CarboxyPept-like_regulatory"/>
</dbReference>
<dbReference type="SUPFAM" id="SSF56935">
    <property type="entry name" value="Porins"/>
    <property type="match status" value="1"/>
</dbReference>
<dbReference type="Gene3D" id="2.40.170.20">
    <property type="entry name" value="TonB-dependent receptor, beta-barrel domain"/>
    <property type="match status" value="1"/>
</dbReference>
<comment type="caution">
    <text evidence="14">The sequence shown here is derived from an EMBL/GenBank/DDBJ whole genome shotgun (WGS) entry which is preliminary data.</text>
</comment>
<evidence type="ECO:0000256" key="3">
    <source>
        <dbReference type="ARBA" id="ARBA00022452"/>
    </source>
</evidence>
<organism evidence="14 15">
    <name type="scientific">Rapidithrix thailandica</name>
    <dbReference type="NCBI Taxonomy" id="413964"/>
    <lineage>
        <taxon>Bacteria</taxon>
        <taxon>Pseudomonadati</taxon>
        <taxon>Bacteroidota</taxon>
        <taxon>Cytophagia</taxon>
        <taxon>Cytophagales</taxon>
        <taxon>Flammeovirgaceae</taxon>
        <taxon>Rapidithrix</taxon>
    </lineage>
</organism>
<dbReference type="InterPro" id="IPR000531">
    <property type="entry name" value="Beta-barrel_TonB"/>
</dbReference>
<keyword evidence="8 14" id="KW-0675">Receptor</keyword>
<keyword evidence="4 10" id="KW-0812">Transmembrane</keyword>
<evidence type="ECO:0000256" key="8">
    <source>
        <dbReference type="ARBA" id="ARBA00023170"/>
    </source>
</evidence>
<dbReference type="Pfam" id="PF13715">
    <property type="entry name" value="CarbopepD_reg_2"/>
    <property type="match status" value="1"/>
</dbReference>
<dbReference type="GO" id="GO:0009279">
    <property type="term" value="C:cell outer membrane"/>
    <property type="evidence" value="ECO:0007669"/>
    <property type="project" value="UniProtKB-SubCell"/>
</dbReference>